<dbReference type="Proteomes" id="UP000070483">
    <property type="component" value="Unassembled WGS sequence"/>
</dbReference>
<evidence type="ECO:0000313" key="2">
    <source>
        <dbReference type="Proteomes" id="UP000070483"/>
    </source>
</evidence>
<name>A0A134ARG9_9FUSO</name>
<keyword evidence="2" id="KW-1185">Reference proteome</keyword>
<dbReference type="EMBL" id="LSDD01000004">
    <property type="protein sequence ID" value="KXB70277.1"/>
    <property type="molecule type" value="Genomic_DNA"/>
</dbReference>
<dbReference type="RefSeq" id="WP_060917174.1">
    <property type="nucleotide sequence ID" value="NZ_KQ959999.1"/>
</dbReference>
<dbReference type="STRING" id="157687.HMPREF3180_00071"/>
<comment type="caution">
    <text evidence="1">The sequence shown here is derived from an EMBL/GenBank/DDBJ whole genome shotgun (WGS) entry which is preliminary data.</text>
</comment>
<evidence type="ECO:0000313" key="1">
    <source>
        <dbReference type="EMBL" id="KXB70277.1"/>
    </source>
</evidence>
<sequence length="76" mass="8833">MAEKLKLPKRPVLRYEKDYGYPIRIRKATHNLLDAVSDETGWSKVEVIAKMVEFAFDNIEWVSAEEYIKDDKGSAE</sequence>
<gene>
    <name evidence="1" type="ORF">HMPREF3180_00071</name>
</gene>
<dbReference type="OrthoDB" id="9961500at2"/>
<accession>A0A134ARG9</accession>
<reference evidence="2" key="1">
    <citation type="submission" date="2016-01" db="EMBL/GenBank/DDBJ databases">
        <authorList>
            <person name="Mitreva M."/>
            <person name="Pepin K.H."/>
            <person name="Mihindukulasuriya K.A."/>
            <person name="Fulton R."/>
            <person name="Fronick C."/>
            <person name="O'Laughlin M."/>
            <person name="Miner T."/>
            <person name="Herter B."/>
            <person name="Rosa B.A."/>
            <person name="Cordes M."/>
            <person name="Tomlinson C."/>
            <person name="Wollam A."/>
            <person name="Palsikar V.B."/>
            <person name="Mardis E.R."/>
            <person name="Wilson R.K."/>
        </authorList>
    </citation>
    <scope>NUCLEOTIDE SEQUENCE [LARGE SCALE GENOMIC DNA]</scope>
    <source>
        <strain evidence="2">KA00185</strain>
    </source>
</reference>
<dbReference type="PATRIC" id="fig|157687.3.peg.72"/>
<dbReference type="AlphaFoldDB" id="A0A134ARG9"/>
<protein>
    <submittedName>
        <fullName evidence="1">Uncharacterized protein</fullName>
    </submittedName>
</protein>
<organism evidence="1 2">
    <name type="scientific">Leptotrichia wadei</name>
    <dbReference type="NCBI Taxonomy" id="157687"/>
    <lineage>
        <taxon>Bacteria</taxon>
        <taxon>Fusobacteriati</taxon>
        <taxon>Fusobacteriota</taxon>
        <taxon>Fusobacteriia</taxon>
        <taxon>Fusobacteriales</taxon>
        <taxon>Leptotrichiaceae</taxon>
        <taxon>Leptotrichia</taxon>
    </lineage>
</organism>
<proteinExistence type="predicted"/>